<reference evidence="1" key="2">
    <citation type="submission" date="2022-06" db="UniProtKB">
        <authorList>
            <consortium name="EnsemblMetazoa"/>
        </authorList>
    </citation>
    <scope>IDENTIFICATION</scope>
</reference>
<evidence type="ECO:0000313" key="2">
    <source>
        <dbReference type="Proteomes" id="UP000024404"/>
    </source>
</evidence>
<organism evidence="1 2">
    <name type="scientific">Onchocerca volvulus</name>
    <dbReference type="NCBI Taxonomy" id="6282"/>
    <lineage>
        <taxon>Eukaryota</taxon>
        <taxon>Metazoa</taxon>
        <taxon>Ecdysozoa</taxon>
        <taxon>Nematoda</taxon>
        <taxon>Chromadorea</taxon>
        <taxon>Rhabditida</taxon>
        <taxon>Spirurina</taxon>
        <taxon>Spiruromorpha</taxon>
        <taxon>Filarioidea</taxon>
        <taxon>Onchocercidae</taxon>
        <taxon>Onchocerca</taxon>
    </lineage>
</organism>
<sequence>MFPHMFCILMSHNTLNTRSGQSHGFRMQLHSLLLHCKQLQIPCQYLEEVGERQIIDSYCTQNPELFLEDGWEYSKYASYCVVLMTVYLNKHYQFCIESYEGVRLEVLDREYHNYLRSEGTSVIQQMVVYAKLWEFSPRRLSKSYWMSA</sequence>
<keyword evidence="2" id="KW-1185">Reference proteome</keyword>
<protein>
    <submittedName>
        <fullName evidence="1">Uncharacterized protein</fullName>
    </submittedName>
</protein>
<dbReference type="EnsemblMetazoa" id="OVOC5763.1">
    <property type="protein sequence ID" value="OVOC5763.1"/>
    <property type="gene ID" value="WBGene00242572"/>
</dbReference>
<dbReference type="AlphaFoldDB" id="A0A8R1XZ62"/>
<dbReference type="EMBL" id="CMVM020000161">
    <property type="status" value="NOT_ANNOTATED_CDS"/>
    <property type="molecule type" value="Genomic_DNA"/>
</dbReference>
<name>A0A8R1XZ62_ONCVO</name>
<accession>A0A8R1XZ62</accession>
<evidence type="ECO:0000313" key="1">
    <source>
        <dbReference type="EnsemblMetazoa" id="OVOC5763.1"/>
    </source>
</evidence>
<reference evidence="2" key="1">
    <citation type="submission" date="2013-10" db="EMBL/GenBank/DDBJ databases">
        <title>Genome sequencing of Onchocerca volvulus.</title>
        <authorList>
            <person name="Cotton J."/>
            <person name="Tsai J."/>
            <person name="Stanley E."/>
            <person name="Tracey A."/>
            <person name="Holroyd N."/>
            <person name="Lustigman S."/>
            <person name="Berriman M."/>
        </authorList>
    </citation>
    <scope>NUCLEOTIDE SEQUENCE</scope>
</reference>
<dbReference type="Proteomes" id="UP000024404">
    <property type="component" value="Unassembled WGS sequence"/>
</dbReference>
<proteinExistence type="predicted"/>